<reference evidence="4 5" key="1">
    <citation type="submission" date="2020-08" db="EMBL/GenBank/DDBJ databases">
        <title>Genomic Encyclopedia of Type Strains, Phase IV (KMG-IV): sequencing the most valuable type-strain genomes for metagenomic binning, comparative biology and taxonomic classification.</title>
        <authorList>
            <person name="Goeker M."/>
        </authorList>
    </citation>
    <scope>NUCLEOTIDE SEQUENCE [LARGE SCALE GENOMIC DNA]</scope>
    <source>
        <strain evidence="4 5">DSM 29781</strain>
    </source>
</reference>
<organism evidence="4 5">
    <name type="scientific">Quisquiliibacterium transsilvanicum</name>
    <dbReference type="NCBI Taxonomy" id="1549638"/>
    <lineage>
        <taxon>Bacteria</taxon>
        <taxon>Pseudomonadati</taxon>
        <taxon>Pseudomonadota</taxon>
        <taxon>Betaproteobacteria</taxon>
        <taxon>Burkholderiales</taxon>
        <taxon>Burkholderiaceae</taxon>
        <taxon>Quisquiliibacterium</taxon>
    </lineage>
</organism>
<feature type="domain" description="Mce/MlaD" evidence="3">
    <location>
        <begin position="46"/>
        <end position="111"/>
    </location>
</feature>
<keyword evidence="2" id="KW-1133">Transmembrane helix</keyword>
<comment type="caution">
    <text evidence="4">The sequence shown here is derived from an EMBL/GenBank/DDBJ whole genome shotgun (WGS) entry which is preliminary data.</text>
</comment>
<dbReference type="InterPro" id="IPR003399">
    <property type="entry name" value="Mce/MlaD"/>
</dbReference>
<evidence type="ECO:0000313" key="5">
    <source>
        <dbReference type="Proteomes" id="UP000532440"/>
    </source>
</evidence>
<evidence type="ECO:0000259" key="3">
    <source>
        <dbReference type="Pfam" id="PF02470"/>
    </source>
</evidence>
<dbReference type="RefSeq" id="WP_183968994.1">
    <property type="nucleotide sequence ID" value="NZ_BAABEW010000024.1"/>
</dbReference>
<dbReference type="InterPro" id="IPR052336">
    <property type="entry name" value="MlaD_Phospholipid_Transporter"/>
</dbReference>
<dbReference type="PANTHER" id="PTHR33371:SF4">
    <property type="entry name" value="INTERMEMBRANE PHOSPHOLIPID TRANSPORT SYSTEM BINDING PROTEIN MLAD"/>
    <property type="match status" value="1"/>
</dbReference>
<keyword evidence="1" id="KW-0175">Coiled coil</keyword>
<gene>
    <name evidence="4" type="ORF">HNQ70_002973</name>
</gene>
<accession>A0A7W8MA23</accession>
<proteinExistence type="predicted"/>
<dbReference type="PANTHER" id="PTHR33371">
    <property type="entry name" value="INTERMEMBRANE PHOSPHOLIPID TRANSPORT SYSTEM BINDING PROTEIN MLAD-RELATED"/>
    <property type="match status" value="1"/>
</dbReference>
<keyword evidence="5" id="KW-1185">Reference proteome</keyword>
<dbReference type="Pfam" id="PF02470">
    <property type="entry name" value="MlaD"/>
    <property type="match status" value="1"/>
</dbReference>
<evidence type="ECO:0000313" key="4">
    <source>
        <dbReference type="EMBL" id="MBB5272950.1"/>
    </source>
</evidence>
<name>A0A7W8MA23_9BURK</name>
<feature type="coiled-coil region" evidence="1">
    <location>
        <begin position="251"/>
        <end position="313"/>
    </location>
</feature>
<feature type="transmembrane region" description="Helical" evidence="2">
    <location>
        <begin position="20"/>
        <end position="38"/>
    </location>
</feature>
<keyword evidence="2" id="KW-0812">Transmembrane</keyword>
<evidence type="ECO:0000256" key="2">
    <source>
        <dbReference type="SAM" id="Phobius"/>
    </source>
</evidence>
<keyword evidence="2" id="KW-0472">Membrane</keyword>
<protein>
    <submittedName>
        <fullName evidence="4">Phospholipid/cholesterol/gamma-HCH transport system substrate-binding protein</fullName>
    </submittedName>
</protein>
<sequence>MDEQRPDTATDRRIRFRATLLLALTLALAAGFTGFVLYSRGTFESTQTLVLMASDSEGVSVGADLSFSGFPVGRVRRIELAQTGQARIEIDVPRSDARWLRAGSVFTLERGLVGGARLRAFTGNLDDAPLPDGAVRPVLRGDTTDELPGLIANLNKVLENVERMTSEASALNAGLARLSELAERAGGQHGVLTVLLGSEDEARKVLQSIERTNRLLASMDAVATRLDGIARKADASLFGSAGLVGEARAAASQLNALLADARRTLEKADATLADAQGIAANTRAATEDLAGLRAQVQESLRKASALIDEVDRKWPFRRDTELRLP</sequence>
<evidence type="ECO:0000256" key="1">
    <source>
        <dbReference type="SAM" id="Coils"/>
    </source>
</evidence>
<dbReference type="AlphaFoldDB" id="A0A7W8MA23"/>
<dbReference type="Proteomes" id="UP000532440">
    <property type="component" value="Unassembled WGS sequence"/>
</dbReference>
<dbReference type="EMBL" id="JACHGB010000005">
    <property type="protein sequence ID" value="MBB5272950.1"/>
    <property type="molecule type" value="Genomic_DNA"/>
</dbReference>